<evidence type="ECO:0000256" key="10">
    <source>
        <dbReference type="ARBA" id="ARBA00022927"/>
    </source>
</evidence>
<organism evidence="25 26">
    <name type="scientific">Stylophora pistillata</name>
    <name type="common">Smooth cauliflower coral</name>
    <dbReference type="NCBI Taxonomy" id="50429"/>
    <lineage>
        <taxon>Eukaryota</taxon>
        <taxon>Metazoa</taxon>
        <taxon>Cnidaria</taxon>
        <taxon>Anthozoa</taxon>
        <taxon>Hexacorallia</taxon>
        <taxon>Scleractinia</taxon>
        <taxon>Astrocoeniina</taxon>
        <taxon>Pocilloporidae</taxon>
        <taxon>Stylophora</taxon>
    </lineage>
</organism>
<dbReference type="InterPro" id="IPR036443">
    <property type="entry name" value="Znf_RanBP2_sf"/>
</dbReference>
<dbReference type="PANTHER" id="PTHR23138:SF87">
    <property type="entry name" value="E3 SUMO-PROTEIN LIGASE RANBP2"/>
    <property type="match status" value="1"/>
</dbReference>
<protein>
    <recommendedName>
        <fullName evidence="17">Nuclear pore complex protein Nup153</fullName>
    </recommendedName>
    <alternativeName>
        <fullName evidence="19">153 kDa nucleoporin</fullName>
    </alternativeName>
    <alternativeName>
        <fullName evidence="18">Nucleoporin Nup153</fullName>
    </alternativeName>
</protein>
<keyword evidence="7 20" id="KW-0863">Zinc-finger</keyword>
<evidence type="ECO:0000256" key="20">
    <source>
        <dbReference type="PROSITE-ProRule" id="PRU00322"/>
    </source>
</evidence>
<dbReference type="GO" id="GO:0051028">
    <property type="term" value="P:mRNA transport"/>
    <property type="evidence" value="ECO:0007669"/>
    <property type="project" value="UniProtKB-KW"/>
</dbReference>
<dbReference type="GO" id="GO:0003677">
    <property type="term" value="F:DNA binding"/>
    <property type="evidence" value="ECO:0007669"/>
    <property type="project" value="UniProtKB-KW"/>
</dbReference>
<evidence type="ECO:0000256" key="13">
    <source>
        <dbReference type="ARBA" id="ARBA00023132"/>
    </source>
</evidence>
<comment type="caution">
    <text evidence="25">The sequence shown here is derived from an EMBL/GenBank/DDBJ whole genome shotgun (WGS) entry which is preliminary data.</text>
</comment>
<keyword evidence="4" id="KW-0813">Transport</keyword>
<evidence type="ECO:0000256" key="21">
    <source>
        <dbReference type="SAM" id="Coils"/>
    </source>
</evidence>
<dbReference type="PROSITE" id="PS50196">
    <property type="entry name" value="RANBD1"/>
    <property type="match status" value="2"/>
</dbReference>
<feature type="compositionally biased region" description="Low complexity" evidence="22">
    <location>
        <begin position="594"/>
        <end position="605"/>
    </location>
</feature>
<evidence type="ECO:0000256" key="15">
    <source>
        <dbReference type="ARBA" id="ARBA00023242"/>
    </source>
</evidence>
<proteinExistence type="inferred from homology"/>
<keyword evidence="15" id="KW-0539">Nucleus</keyword>
<name>A0A2B4SZU2_STYPI</name>
<dbReference type="Pfam" id="PF00638">
    <property type="entry name" value="Ran_BP1"/>
    <property type="match status" value="2"/>
</dbReference>
<dbReference type="PROSITE" id="PS01358">
    <property type="entry name" value="ZF_RANBP2_1"/>
    <property type="match status" value="2"/>
</dbReference>
<dbReference type="SUPFAM" id="SSF90209">
    <property type="entry name" value="Ran binding protein zinc finger-like"/>
    <property type="match status" value="2"/>
</dbReference>
<keyword evidence="6" id="KW-0677">Repeat</keyword>
<evidence type="ECO:0000256" key="22">
    <source>
        <dbReference type="SAM" id="MobiDB-lite"/>
    </source>
</evidence>
<evidence type="ECO:0000256" key="17">
    <source>
        <dbReference type="ARBA" id="ARBA00068609"/>
    </source>
</evidence>
<dbReference type="Gene3D" id="4.10.1060.10">
    <property type="entry name" value="Zinc finger, RanBP2-type"/>
    <property type="match status" value="2"/>
</dbReference>
<dbReference type="GO" id="GO:0008270">
    <property type="term" value="F:zinc ion binding"/>
    <property type="evidence" value="ECO:0007669"/>
    <property type="project" value="UniProtKB-KW"/>
</dbReference>
<dbReference type="GO" id="GO:0005737">
    <property type="term" value="C:cytoplasm"/>
    <property type="evidence" value="ECO:0007669"/>
    <property type="project" value="TreeGrafter"/>
</dbReference>
<feature type="region of interest" description="Disordered" evidence="22">
    <location>
        <begin position="522"/>
        <end position="546"/>
    </location>
</feature>
<evidence type="ECO:0000256" key="1">
    <source>
        <dbReference type="ARBA" id="ARBA00001947"/>
    </source>
</evidence>
<evidence type="ECO:0000256" key="19">
    <source>
        <dbReference type="ARBA" id="ARBA00079437"/>
    </source>
</evidence>
<dbReference type="SMART" id="SM00160">
    <property type="entry name" value="RanBD"/>
    <property type="match status" value="1"/>
</dbReference>
<dbReference type="OrthoDB" id="2357150at2759"/>
<dbReference type="GO" id="GO:0016874">
    <property type="term" value="F:ligase activity"/>
    <property type="evidence" value="ECO:0007669"/>
    <property type="project" value="UniProtKB-KW"/>
</dbReference>
<reference evidence="26" key="1">
    <citation type="journal article" date="2017" name="bioRxiv">
        <title>Comparative analysis of the genomes of Stylophora pistillata and Acropora digitifera provides evidence for extensive differences between species of corals.</title>
        <authorList>
            <person name="Voolstra C.R."/>
            <person name="Li Y."/>
            <person name="Liew Y.J."/>
            <person name="Baumgarten S."/>
            <person name="Zoccola D."/>
            <person name="Flot J.-F."/>
            <person name="Tambutte S."/>
            <person name="Allemand D."/>
            <person name="Aranda M."/>
        </authorList>
    </citation>
    <scope>NUCLEOTIDE SEQUENCE [LARGE SCALE GENOMIC DNA]</scope>
</reference>
<accession>A0A2B4SZU2</accession>
<evidence type="ECO:0000256" key="9">
    <source>
        <dbReference type="ARBA" id="ARBA00022833"/>
    </source>
</evidence>
<evidence type="ECO:0000259" key="23">
    <source>
        <dbReference type="PROSITE" id="PS50196"/>
    </source>
</evidence>
<keyword evidence="5" id="KW-0479">Metal-binding</keyword>
<evidence type="ECO:0000259" key="24">
    <source>
        <dbReference type="PROSITE" id="PS50199"/>
    </source>
</evidence>
<comment type="similarity">
    <text evidence="16">Belongs to the NUP153 family.</text>
</comment>
<keyword evidence="14" id="KW-0472">Membrane</keyword>
<feature type="compositionally biased region" description="Polar residues" evidence="22">
    <location>
        <begin position="244"/>
        <end position="269"/>
    </location>
</feature>
<dbReference type="CDD" id="cd13176">
    <property type="entry name" value="RanBD_RanBP2-like"/>
    <property type="match status" value="1"/>
</dbReference>
<feature type="domain" description="RanBD1" evidence="23">
    <location>
        <begin position="630"/>
        <end position="767"/>
    </location>
</feature>
<feature type="compositionally biased region" description="Basic and acidic residues" evidence="22">
    <location>
        <begin position="304"/>
        <end position="321"/>
    </location>
</feature>
<dbReference type="AlphaFoldDB" id="A0A2B4SZU2"/>
<dbReference type="InterPro" id="IPR000156">
    <property type="entry name" value="Ran_bind_dom"/>
</dbReference>
<dbReference type="FunFam" id="4.10.1060.10:FF:000001">
    <property type="entry name" value="Nuclear pore complex protein Nup153"/>
    <property type="match status" value="2"/>
</dbReference>
<comment type="cofactor">
    <cofactor evidence="1">
        <name>Zn(2+)</name>
        <dbReference type="ChEBI" id="CHEBI:29105"/>
    </cofactor>
</comment>
<dbReference type="InterPro" id="IPR001876">
    <property type="entry name" value="Znf_RanBP2"/>
</dbReference>
<gene>
    <name evidence="25" type="primary">RANBP2</name>
    <name evidence="25" type="ORF">AWC38_SpisGene1172</name>
</gene>
<dbReference type="SUPFAM" id="SSF50729">
    <property type="entry name" value="PH domain-like"/>
    <property type="match status" value="2"/>
</dbReference>
<evidence type="ECO:0000256" key="5">
    <source>
        <dbReference type="ARBA" id="ARBA00022723"/>
    </source>
</evidence>
<keyword evidence="9" id="KW-0862">Zinc</keyword>
<evidence type="ECO:0000313" key="25">
    <source>
        <dbReference type="EMBL" id="PFX33905.1"/>
    </source>
</evidence>
<keyword evidence="11" id="KW-0811">Translocation</keyword>
<keyword evidence="10" id="KW-0653">Protein transport</keyword>
<comment type="subcellular location">
    <subcellularLocation>
        <location evidence="2">Nucleus membrane</location>
    </subcellularLocation>
    <subcellularLocation>
        <location evidence="3">Nucleus</location>
        <location evidence="3">Nuclear pore complex</location>
    </subcellularLocation>
</comment>
<evidence type="ECO:0000313" key="26">
    <source>
        <dbReference type="Proteomes" id="UP000225706"/>
    </source>
</evidence>
<dbReference type="FunFam" id="2.30.29.30:FF:000018">
    <property type="entry name" value="E3 SUMO-protein ligase RanBP2"/>
    <property type="match status" value="1"/>
</dbReference>
<evidence type="ECO:0000256" key="7">
    <source>
        <dbReference type="ARBA" id="ARBA00022771"/>
    </source>
</evidence>
<feature type="compositionally biased region" description="Basic and acidic residues" evidence="22">
    <location>
        <begin position="360"/>
        <end position="372"/>
    </location>
</feature>
<feature type="compositionally biased region" description="Basic and acidic residues" evidence="22">
    <location>
        <begin position="522"/>
        <end position="532"/>
    </location>
</feature>
<dbReference type="Pfam" id="PF00641">
    <property type="entry name" value="Zn_ribbon_RanBP"/>
    <property type="match status" value="2"/>
</dbReference>
<dbReference type="SMART" id="SM00547">
    <property type="entry name" value="ZnF_RBZ"/>
    <property type="match status" value="2"/>
</dbReference>
<feature type="domain" description="RanBP2-type" evidence="24">
    <location>
        <begin position="380"/>
        <end position="409"/>
    </location>
</feature>
<feature type="coiled-coil region" evidence="21">
    <location>
        <begin position="11"/>
        <end position="119"/>
    </location>
</feature>
<dbReference type="Proteomes" id="UP000225706">
    <property type="component" value="Unassembled WGS sequence"/>
</dbReference>
<feature type="region of interest" description="Disordered" evidence="22">
    <location>
        <begin position="479"/>
        <end position="510"/>
    </location>
</feature>
<dbReference type="GO" id="GO:0005096">
    <property type="term" value="F:GTPase activator activity"/>
    <property type="evidence" value="ECO:0007669"/>
    <property type="project" value="TreeGrafter"/>
</dbReference>
<keyword evidence="21" id="KW-0175">Coiled coil</keyword>
<feature type="compositionally biased region" description="Polar residues" evidence="22">
    <location>
        <begin position="207"/>
        <end position="226"/>
    </location>
</feature>
<dbReference type="PANTHER" id="PTHR23138">
    <property type="entry name" value="RAN BINDING PROTEIN"/>
    <property type="match status" value="1"/>
</dbReference>
<evidence type="ECO:0000256" key="2">
    <source>
        <dbReference type="ARBA" id="ARBA00004126"/>
    </source>
</evidence>
<evidence type="ECO:0000256" key="12">
    <source>
        <dbReference type="ARBA" id="ARBA00023125"/>
    </source>
</evidence>
<evidence type="ECO:0000256" key="11">
    <source>
        <dbReference type="ARBA" id="ARBA00023010"/>
    </source>
</evidence>
<keyword evidence="13" id="KW-0906">Nuclear pore complex</keyword>
<dbReference type="Gene3D" id="2.30.29.30">
    <property type="entry name" value="Pleckstrin-homology domain (PH domain)/Phosphotyrosine-binding domain (PTB)"/>
    <property type="match status" value="2"/>
</dbReference>
<keyword evidence="12" id="KW-0238">DNA-binding</keyword>
<evidence type="ECO:0000256" key="14">
    <source>
        <dbReference type="ARBA" id="ARBA00023136"/>
    </source>
</evidence>
<evidence type="ECO:0000256" key="6">
    <source>
        <dbReference type="ARBA" id="ARBA00022737"/>
    </source>
</evidence>
<evidence type="ECO:0000256" key="4">
    <source>
        <dbReference type="ARBA" id="ARBA00022448"/>
    </source>
</evidence>
<evidence type="ECO:0000256" key="18">
    <source>
        <dbReference type="ARBA" id="ARBA00078197"/>
    </source>
</evidence>
<feature type="region of interest" description="Disordered" evidence="22">
    <location>
        <begin position="198"/>
        <end position="372"/>
    </location>
</feature>
<dbReference type="GO" id="GO:0031965">
    <property type="term" value="C:nuclear membrane"/>
    <property type="evidence" value="ECO:0007669"/>
    <property type="project" value="UniProtKB-SubCell"/>
</dbReference>
<evidence type="ECO:0000256" key="3">
    <source>
        <dbReference type="ARBA" id="ARBA00004567"/>
    </source>
</evidence>
<dbReference type="InterPro" id="IPR045255">
    <property type="entry name" value="RanBP1-like"/>
</dbReference>
<feature type="region of interest" description="Disordered" evidence="22">
    <location>
        <begin position="586"/>
        <end position="634"/>
    </location>
</feature>
<dbReference type="PROSITE" id="PS50199">
    <property type="entry name" value="ZF_RANBP2_2"/>
    <property type="match status" value="2"/>
</dbReference>
<sequence length="904" mass="100478">MDGDKVISERERALLERIARLEKKLEGCQSQIDIIDDQRQQLEERAIKMESALLTTTKELSNARKQLREKDMSSSHLAEKLESMTQQIEEYKSLLFEEREKTKHSMERLETVLSRVEAEMTSRKEFQGFLNEMLVAVKEELHTPLQIVFNKLTRLENTLHESPQEMTHYRCQAGPSFKKVPYSPDPGCRVLQSEAANTAQDVMKEPSQASSNFQSPGGSALASSKLFTIGRADPNEEKEDEINLSPSKRSPSKQGNTFLQKPDSSTSYTEDVHFEPLIPLPERVEVQTGEEDEEVMFSSRAKLYRYDKDQGEPGSEQHTEDSNNSLSLSNEQRPDEEADDSKDDHKHQEISKNQTSANLTKEEGKNEDAGKDIMTKFKPAEGSWECEICMVNNNSDKVECAACGSVKPGAEVIKEQRQYSKSLFPFGFGASSSGGVFSFGSSGSAQGDPKPVFTFGSQNQTSIPSSEVPFRFGALGQGGKLGELQTNKDPKASSLIDSASNKGTDENKDDLKQIIKEGVDVKEEARVDKSSTEENTSSLESDKDSALALQDTKETLPNEELKFLFGSPNVSSLSFQSIANSSLTNSPFGQKPKSGNSASGFSGSGTKLFTSPSSADRYESTTEEDHEGPHFEPIIPLPEKIDVKTGEEDEEVMFSHRAKLYRFVAEDKQWKERGVGDIKLLKNRQSGKLRVLMRRDKVLKVCANHQITTEMKLQPNAGSNRSWVWSTMADFSEGECRAEQLAVRFKSEETAKQFKEKFEECQKMLKNPTAVKLQVKPKSIDWKEDPMSKFKPAEGSWECTVCMVINDSDKVECIACGSIKPGAEPSQGQKKEVKPSFLFGSGASSSGEDLTSGFGVSVQEGDNKPVYTFGSSNQTPSPSTGFSFTFCSSNQRRNLSEYHTNKNS</sequence>
<dbReference type="GO" id="GO:0015031">
    <property type="term" value="P:protein transport"/>
    <property type="evidence" value="ECO:0007669"/>
    <property type="project" value="UniProtKB-KW"/>
</dbReference>
<dbReference type="EMBL" id="LSMT01000007">
    <property type="protein sequence ID" value="PFX33905.1"/>
    <property type="molecule type" value="Genomic_DNA"/>
</dbReference>
<keyword evidence="26" id="KW-1185">Reference proteome</keyword>
<feature type="domain" description="RanBP2-type" evidence="24">
    <location>
        <begin position="793"/>
        <end position="822"/>
    </location>
</feature>
<dbReference type="STRING" id="50429.A0A2B4SZU2"/>
<feature type="domain" description="RanBD1" evidence="23">
    <location>
        <begin position="273"/>
        <end position="328"/>
    </location>
</feature>
<keyword evidence="8" id="KW-0509">mRNA transport</keyword>
<keyword evidence="25" id="KW-0436">Ligase</keyword>
<evidence type="ECO:0000256" key="8">
    <source>
        <dbReference type="ARBA" id="ARBA00022816"/>
    </source>
</evidence>
<dbReference type="InterPro" id="IPR011993">
    <property type="entry name" value="PH-like_dom_sf"/>
</dbReference>
<dbReference type="GO" id="GO:0005643">
    <property type="term" value="C:nuclear pore"/>
    <property type="evidence" value="ECO:0007669"/>
    <property type="project" value="UniProtKB-SubCell"/>
</dbReference>
<evidence type="ECO:0000256" key="16">
    <source>
        <dbReference type="ARBA" id="ARBA00060842"/>
    </source>
</evidence>